<comment type="caution">
    <text evidence="2">The sequence shown here is derived from an EMBL/GenBank/DDBJ whole genome shotgun (WGS) entry which is preliminary data.</text>
</comment>
<dbReference type="Proteomes" id="UP000196531">
    <property type="component" value="Unassembled WGS sequence"/>
</dbReference>
<accession>A0A1Y5F8N2</accession>
<name>A0A1Y5F8N2_9BACT</name>
<feature type="chain" id="PRO_5012734739" evidence="1">
    <location>
        <begin position="23"/>
        <end position="374"/>
    </location>
</feature>
<keyword evidence="1" id="KW-0732">Signal</keyword>
<evidence type="ECO:0000256" key="1">
    <source>
        <dbReference type="SAM" id="SignalP"/>
    </source>
</evidence>
<organism evidence="2 3">
    <name type="scientific">Halobacteriovorax marinus</name>
    <dbReference type="NCBI Taxonomy" id="97084"/>
    <lineage>
        <taxon>Bacteria</taxon>
        <taxon>Pseudomonadati</taxon>
        <taxon>Bdellovibrionota</taxon>
        <taxon>Bacteriovoracia</taxon>
        <taxon>Bacteriovoracales</taxon>
        <taxon>Halobacteriovoraceae</taxon>
        <taxon>Halobacteriovorax</taxon>
    </lineage>
</organism>
<evidence type="ECO:0000313" key="3">
    <source>
        <dbReference type="Proteomes" id="UP000196531"/>
    </source>
</evidence>
<sequence length="374" mass="42107">MRKILLPCAIATNLLLSPNIFAAEQKRFDFNYHQPSQPQQRERLVQHVNDDVYGEKVFKIKKMFNLGSMQHKHKKLVKLIVFADAYGPRAKTRMIINKRPSGQVVHMDQFESKFVFKIPEHQSSLDGELRSLQLEMRGRIYVQKIVAVLKEESRIQTITEDMWETYQGQNTIAVKRVLKLRQHQGKKLAFIEIEGDSARGGGKAQLHIDGYPVGPSQTLAKFGSTLRFKVPAHVAALGEGIGSVQIKLKGNIYIESISAGLKDSRRGGHQQPRSHSEVVDMDLSGNQTVLLSDLVSQLTPRQLRRPLKSVSITVSSKRNRGKAKLCVSGVCSQVEDLSTMSTVITEQSFGQALEDFTLQTRGKVTVEKIKFIFQ</sequence>
<dbReference type="EMBL" id="MAAO01000011">
    <property type="protein sequence ID" value="OUR94147.1"/>
    <property type="molecule type" value="Genomic_DNA"/>
</dbReference>
<gene>
    <name evidence="2" type="ORF">A9Q84_17715</name>
</gene>
<dbReference type="AlphaFoldDB" id="A0A1Y5F8N2"/>
<evidence type="ECO:0000313" key="2">
    <source>
        <dbReference type="EMBL" id="OUR94147.1"/>
    </source>
</evidence>
<protein>
    <submittedName>
        <fullName evidence="2">Uncharacterized protein</fullName>
    </submittedName>
</protein>
<reference evidence="3" key="1">
    <citation type="journal article" date="2017" name="Proc. Natl. Acad. Sci. U.S.A.">
        <title>Simulation of Deepwater Horizon oil plume reveals substrate specialization within a complex community of hydrocarbon-degraders.</title>
        <authorList>
            <person name="Hu P."/>
            <person name="Dubinsky E.A."/>
            <person name="Probst A.J."/>
            <person name="Wang J."/>
            <person name="Sieber C.M.K."/>
            <person name="Tom L.M."/>
            <person name="Gardinali P."/>
            <person name="Banfield J.F."/>
            <person name="Atlas R.M."/>
            <person name="Andersen G.L."/>
        </authorList>
    </citation>
    <scope>NUCLEOTIDE SEQUENCE [LARGE SCALE GENOMIC DNA]</scope>
</reference>
<feature type="signal peptide" evidence="1">
    <location>
        <begin position="1"/>
        <end position="22"/>
    </location>
</feature>
<proteinExistence type="predicted"/>